<dbReference type="OrthoDB" id="10369807at2759"/>
<dbReference type="AlphaFoldDB" id="A0A0P1BQC3"/>
<dbReference type="Proteomes" id="UP000054845">
    <property type="component" value="Unassembled WGS sequence"/>
</dbReference>
<reference evidence="2 3" key="1">
    <citation type="submission" date="2014-09" db="EMBL/GenBank/DDBJ databases">
        <authorList>
            <person name="Magalhaes I.L.F."/>
            <person name="Oliveira U."/>
            <person name="Santos F.R."/>
            <person name="Vidigal T.H.D.A."/>
            <person name="Brescovit A.D."/>
            <person name="Santos A.J."/>
        </authorList>
    </citation>
    <scope>NUCLEOTIDE SEQUENCE [LARGE SCALE GENOMIC DNA]</scope>
</reference>
<organism evidence="2 3">
    <name type="scientific">Ceraceosorus bombacis</name>
    <dbReference type="NCBI Taxonomy" id="401625"/>
    <lineage>
        <taxon>Eukaryota</taxon>
        <taxon>Fungi</taxon>
        <taxon>Dikarya</taxon>
        <taxon>Basidiomycota</taxon>
        <taxon>Ustilaginomycotina</taxon>
        <taxon>Exobasidiomycetes</taxon>
        <taxon>Ceraceosorales</taxon>
        <taxon>Ceraceosoraceae</taxon>
        <taxon>Ceraceosorus</taxon>
    </lineage>
</organism>
<proteinExistence type="predicted"/>
<feature type="region of interest" description="Disordered" evidence="1">
    <location>
        <begin position="141"/>
        <end position="180"/>
    </location>
</feature>
<dbReference type="EMBL" id="CCYA01000269">
    <property type="protein sequence ID" value="CEH18022.1"/>
    <property type="molecule type" value="Genomic_DNA"/>
</dbReference>
<name>A0A0P1BQC3_9BASI</name>
<evidence type="ECO:0000313" key="3">
    <source>
        <dbReference type="Proteomes" id="UP000054845"/>
    </source>
</evidence>
<feature type="compositionally biased region" description="Low complexity" evidence="1">
    <location>
        <begin position="27"/>
        <end position="45"/>
    </location>
</feature>
<keyword evidence="3" id="KW-1185">Reference proteome</keyword>
<protein>
    <submittedName>
        <fullName evidence="2">Uncharacterized protein</fullName>
    </submittedName>
</protein>
<feature type="region of interest" description="Disordered" evidence="1">
    <location>
        <begin position="27"/>
        <end position="66"/>
    </location>
</feature>
<accession>A0A0P1BQC3</accession>
<sequence length="180" mass="20246">MDGHERYAPRRASLPGSLVTYRDNEISGGLKSLTSTSSFKSSSPSKEVEPPFDTPGYSEYLGKTRSKKNHEIHETWFRVPRSLSPIHREPGFGALTMGYPYKAEVDSLSNVLKADQTETPMKHTGFKPPRPAFTMAKRRLDDVRSSNVSTEGHAGAFRQHVTSKGDQVHHAKRRVDTRYE</sequence>
<evidence type="ECO:0000313" key="2">
    <source>
        <dbReference type="EMBL" id="CEH18022.1"/>
    </source>
</evidence>
<feature type="compositionally biased region" description="Basic and acidic residues" evidence="1">
    <location>
        <begin position="166"/>
        <end position="180"/>
    </location>
</feature>
<evidence type="ECO:0000256" key="1">
    <source>
        <dbReference type="SAM" id="MobiDB-lite"/>
    </source>
</evidence>